<feature type="signal peptide" evidence="1">
    <location>
        <begin position="1"/>
        <end position="23"/>
    </location>
</feature>
<dbReference type="Proteomes" id="UP000198281">
    <property type="component" value="Unassembled WGS sequence"/>
</dbReference>
<evidence type="ECO:0000259" key="2">
    <source>
        <dbReference type="Pfam" id="PF13372"/>
    </source>
</evidence>
<dbReference type="RefSeq" id="WP_425442282.1">
    <property type="nucleotide sequence ID" value="NZ_FZOS01000015.1"/>
</dbReference>
<dbReference type="AlphaFoldDB" id="A0A239H4L9"/>
<feature type="chain" id="PRO_5012986463" evidence="1">
    <location>
        <begin position="24"/>
        <end position="406"/>
    </location>
</feature>
<dbReference type="PROSITE" id="PS51257">
    <property type="entry name" value="PROKAR_LIPOPROTEIN"/>
    <property type="match status" value="1"/>
</dbReference>
<proteinExistence type="predicted"/>
<dbReference type="InterPro" id="IPR023614">
    <property type="entry name" value="Porin_dom_sf"/>
</dbReference>
<dbReference type="InterPro" id="IPR025388">
    <property type="entry name" value="Alginate_export_dom"/>
</dbReference>
<gene>
    <name evidence="3" type="ORF">SAMN06295912_11520</name>
</gene>
<feature type="domain" description="Alginate export" evidence="2">
    <location>
        <begin position="35"/>
        <end position="389"/>
    </location>
</feature>
<evidence type="ECO:0000313" key="3">
    <source>
        <dbReference type="EMBL" id="SNS76152.1"/>
    </source>
</evidence>
<evidence type="ECO:0000256" key="1">
    <source>
        <dbReference type="SAM" id="SignalP"/>
    </source>
</evidence>
<keyword evidence="1" id="KW-0732">Signal</keyword>
<reference evidence="4" key="1">
    <citation type="submission" date="2017-06" db="EMBL/GenBank/DDBJ databases">
        <authorList>
            <person name="Varghese N."/>
            <person name="Submissions S."/>
        </authorList>
    </citation>
    <scope>NUCLEOTIDE SEQUENCE [LARGE SCALE GENOMIC DNA]</scope>
    <source>
        <strain evidence="4">LNB2</strain>
    </source>
</reference>
<sequence length="406" mass="44050">MKMRMVWPAIAIAGGIGCGPALAADVKVTPIIDARLRYEHVDQDGIDREADAVTARVRAGAEASAGDWAVLAEAEGTLAIDEDYNSGVNGRTAYPLVADPQNVEINRLQLQYRGLKGLTATLGRQSINLADQRFVGGVAWRQNEQTYDAARVEWAITPKLKADMTYSWSVRTIWGVDGAGARQQAISGDNVFAMLGWKTPVGTLSGFAFLIDQDEAAVSGFGLSSQTYGGRLQGARPLGSKVKLDYALSYARQSGWHRNPNDYAADYWLADAGLTMAGWRIGGGYEVLGADGGAALTSFQTPLATAHKFQGWADKFLTTPPNGVRDLYASVGKSWAGLAGADAVSVQAIYHRFDSDRQDQHYGNEIDLQATARFGRITLLAKYADYDAKAFMTDTRKAWLSIEWVY</sequence>
<evidence type="ECO:0000313" key="4">
    <source>
        <dbReference type="Proteomes" id="UP000198281"/>
    </source>
</evidence>
<protein>
    <submittedName>
        <fullName evidence="3">Alginate export</fullName>
    </submittedName>
</protein>
<accession>A0A239H4L9</accession>
<keyword evidence="4" id="KW-1185">Reference proteome</keyword>
<dbReference type="EMBL" id="FZOS01000015">
    <property type="protein sequence ID" value="SNS76152.1"/>
    <property type="molecule type" value="Genomic_DNA"/>
</dbReference>
<organism evidence="3 4">
    <name type="scientific">Edaphosphingomonas laterariae</name>
    <dbReference type="NCBI Taxonomy" id="861865"/>
    <lineage>
        <taxon>Bacteria</taxon>
        <taxon>Pseudomonadati</taxon>
        <taxon>Pseudomonadota</taxon>
        <taxon>Alphaproteobacteria</taxon>
        <taxon>Sphingomonadales</taxon>
        <taxon>Rhizorhabdaceae</taxon>
        <taxon>Edaphosphingomonas</taxon>
    </lineage>
</organism>
<dbReference type="Gene3D" id="2.40.160.10">
    <property type="entry name" value="Porin"/>
    <property type="match status" value="1"/>
</dbReference>
<name>A0A239H4L9_9SPHN</name>
<dbReference type="Pfam" id="PF13372">
    <property type="entry name" value="Alginate_exp"/>
    <property type="match status" value="1"/>
</dbReference>